<gene>
    <name evidence="2" type="ORF">SO802_007640</name>
</gene>
<dbReference type="AlphaFoldDB" id="A0AAW2DP67"/>
<comment type="caution">
    <text evidence="2">The sequence shown here is derived from an EMBL/GenBank/DDBJ whole genome shotgun (WGS) entry which is preliminary data.</text>
</comment>
<proteinExistence type="predicted"/>
<dbReference type="EMBL" id="JAZDWU010000002">
    <property type="protein sequence ID" value="KAL0012532.1"/>
    <property type="molecule type" value="Genomic_DNA"/>
</dbReference>
<accession>A0AAW2DP67</accession>
<dbReference type="PROSITE" id="PS50878">
    <property type="entry name" value="RT_POL"/>
    <property type="match status" value="1"/>
</dbReference>
<dbReference type="GO" id="GO:0004523">
    <property type="term" value="F:RNA-DNA hybrid ribonuclease activity"/>
    <property type="evidence" value="ECO:0007669"/>
    <property type="project" value="InterPro"/>
</dbReference>
<dbReference type="Pfam" id="PF13966">
    <property type="entry name" value="zf-RVT"/>
    <property type="match status" value="1"/>
</dbReference>
<dbReference type="InterPro" id="IPR000477">
    <property type="entry name" value="RT_dom"/>
</dbReference>
<dbReference type="PANTHER" id="PTHR33116:SF86">
    <property type="entry name" value="REVERSE TRANSCRIPTASE DOMAIN-CONTAINING PROTEIN"/>
    <property type="match status" value="1"/>
</dbReference>
<dbReference type="InterPro" id="IPR012337">
    <property type="entry name" value="RNaseH-like_sf"/>
</dbReference>
<dbReference type="PANTHER" id="PTHR33116">
    <property type="entry name" value="REVERSE TRANSCRIPTASE ZINC-BINDING DOMAIN-CONTAINING PROTEIN-RELATED-RELATED"/>
    <property type="match status" value="1"/>
</dbReference>
<dbReference type="InterPro" id="IPR043502">
    <property type="entry name" value="DNA/RNA_pol_sf"/>
</dbReference>
<name>A0AAW2DP67_9ROSI</name>
<organism evidence="2 3">
    <name type="scientific">Lithocarpus litseifolius</name>
    <dbReference type="NCBI Taxonomy" id="425828"/>
    <lineage>
        <taxon>Eukaryota</taxon>
        <taxon>Viridiplantae</taxon>
        <taxon>Streptophyta</taxon>
        <taxon>Embryophyta</taxon>
        <taxon>Tracheophyta</taxon>
        <taxon>Spermatophyta</taxon>
        <taxon>Magnoliopsida</taxon>
        <taxon>eudicotyledons</taxon>
        <taxon>Gunneridae</taxon>
        <taxon>Pentapetalae</taxon>
        <taxon>rosids</taxon>
        <taxon>fabids</taxon>
        <taxon>Fagales</taxon>
        <taxon>Fagaceae</taxon>
        <taxon>Lithocarpus</taxon>
    </lineage>
</organism>
<dbReference type="InterPro" id="IPR026960">
    <property type="entry name" value="RVT-Znf"/>
</dbReference>
<sequence length="984" mass="111997">MEDIILEYFGSIFMSNEPVDFEASLNAIHPKVTPAMNAALTANFRAEEVWNALQQMHPTKSPGPDGMSPIFYQQYWDVVGTTVTDCVLQTLNTGVMPPGINETYICLIPKVKSPQKITEFRPISLCNVSYKIISKVLANRLKKILAEVVNESQSAFVPRRQITDNVLVAFETMHCINGRRKGKEALMALKLDMSKAYDRVEWRYLETIMRRLGFNERWISMVMMCISTVSYSVLINGEAKGNIIPSRGLRQGDPISPYLFLLCAEGLSAMLRKEEEHGNIRGISVSRGAPQISHLFFADDSIVFCRATVEEGRRILKVLEAYEVESGQKLNKDKTSLFFSKNTKRKTQEQIKQIFGAQIIQHHERYLGLPPLVGKGRRKTFNRIKDQVGKKIAGWKGKLLSSAGREILIKAVAQATPTFTMSCFKLPDSLCKELNAMMSSFWWGQKDKERKMAWIAWEKLCLPKEEGGIGFRDLRAFNLALLAKQGWRIQQNPGSLVHRVFKARYFADRPFKEAELGRRPLYAWRSIFAAKEVVVNGSRWVIGNGEQIDIWKDRWLPTPDSFKVVSPRISLESNKVSWLLDKEKGSWDVSKVRGTFLPYEVDTILGISFSPRLLNNSLIWAWTNNGRFSVKSAYKVARKYLKESSHKVDTGGVSENYRMRSLWNLIWNLKCPNKIKHFMWRSCQDILPTKQRLKAKGISIEADCDLCGMCESAGHILWGCKFAAEVWGMSRIKLPAITVQPQEFLDLVWEIRERKPDIDWEFFAVTTWSLWNHRNTIRHGGLRKDAGRITKEVAEYVKEFRQENQSPGLLPVSSKPKWSPPRCGWYKINVDGAVFKENGSCGVGVVIRNEWGLMMGAMSKRVELPLKALEAEARAVQEGVQLAWELRLREIEIEGDAQGVIKALLEPETCLWPIQKVIEGVKLSLSCFKAWTASHVSRKGNEAAHLLAKMAKSLLDCKIWVEDTPPIIADQVLKDVTNLYPVLV</sequence>
<dbReference type="SUPFAM" id="SSF56672">
    <property type="entry name" value="DNA/RNA polymerases"/>
    <property type="match status" value="1"/>
</dbReference>
<feature type="domain" description="Reverse transcriptase" evidence="1">
    <location>
        <begin position="89"/>
        <end position="359"/>
    </location>
</feature>
<keyword evidence="3" id="KW-1185">Reference proteome</keyword>
<dbReference type="SUPFAM" id="SSF53098">
    <property type="entry name" value="Ribonuclease H-like"/>
    <property type="match status" value="1"/>
</dbReference>
<dbReference type="InterPro" id="IPR044730">
    <property type="entry name" value="RNase_H-like_dom_plant"/>
</dbReference>
<dbReference type="CDD" id="cd01650">
    <property type="entry name" value="RT_nLTR_like"/>
    <property type="match status" value="1"/>
</dbReference>
<dbReference type="Gene3D" id="3.30.420.10">
    <property type="entry name" value="Ribonuclease H-like superfamily/Ribonuclease H"/>
    <property type="match status" value="1"/>
</dbReference>
<dbReference type="Pfam" id="PF13456">
    <property type="entry name" value="RVT_3"/>
    <property type="match status" value="1"/>
</dbReference>
<dbReference type="Pfam" id="PF00078">
    <property type="entry name" value="RVT_1"/>
    <property type="match status" value="1"/>
</dbReference>
<dbReference type="CDD" id="cd06222">
    <property type="entry name" value="RNase_H_like"/>
    <property type="match status" value="1"/>
</dbReference>
<evidence type="ECO:0000313" key="3">
    <source>
        <dbReference type="Proteomes" id="UP001459277"/>
    </source>
</evidence>
<dbReference type="InterPro" id="IPR002156">
    <property type="entry name" value="RNaseH_domain"/>
</dbReference>
<reference evidence="2 3" key="1">
    <citation type="submission" date="2024-01" db="EMBL/GenBank/DDBJ databases">
        <title>A telomere-to-telomere, gap-free genome of sweet tea (Lithocarpus litseifolius).</title>
        <authorList>
            <person name="Zhou J."/>
        </authorList>
    </citation>
    <scope>NUCLEOTIDE SEQUENCE [LARGE SCALE GENOMIC DNA]</scope>
    <source>
        <strain evidence="2">Zhou-2022a</strain>
        <tissue evidence="2">Leaf</tissue>
    </source>
</reference>
<evidence type="ECO:0000259" key="1">
    <source>
        <dbReference type="PROSITE" id="PS50878"/>
    </source>
</evidence>
<dbReference type="InterPro" id="IPR036397">
    <property type="entry name" value="RNaseH_sf"/>
</dbReference>
<dbReference type="Proteomes" id="UP001459277">
    <property type="component" value="Unassembled WGS sequence"/>
</dbReference>
<protein>
    <recommendedName>
        <fullName evidence="1">Reverse transcriptase domain-containing protein</fullName>
    </recommendedName>
</protein>
<evidence type="ECO:0000313" key="2">
    <source>
        <dbReference type="EMBL" id="KAL0012532.1"/>
    </source>
</evidence>
<dbReference type="GO" id="GO:0003676">
    <property type="term" value="F:nucleic acid binding"/>
    <property type="evidence" value="ECO:0007669"/>
    <property type="project" value="InterPro"/>
</dbReference>